<dbReference type="RefSeq" id="YP_009046842.1">
    <property type="nucleotide sequence ID" value="NC_021529.2"/>
</dbReference>
<proteinExistence type="predicted"/>
<evidence type="ECO:0000313" key="1">
    <source>
        <dbReference type="EMBL" id="AIE13781.1"/>
    </source>
</evidence>
<accession>A0A068JBR6</accession>
<dbReference type="GeneID" id="26066894"/>
<protein>
    <submittedName>
        <fullName evidence="1">Uncharacterized protein</fullName>
    </submittedName>
</protein>
<organism evidence="1 2">
    <name type="scientific">Vibrio phage nt-1</name>
    <dbReference type="NCBI Taxonomy" id="115992"/>
    <lineage>
        <taxon>Viruses</taxon>
        <taxon>Duplodnaviria</taxon>
        <taxon>Heunggongvirae</taxon>
        <taxon>Uroviricota</taxon>
        <taxon>Caudoviricetes</taxon>
        <taxon>Pantevenvirales</taxon>
        <taxon>Straboviridae</taxon>
        <taxon>Mylasvirus</taxon>
        <taxon>Mylasvirus persius</taxon>
    </lineage>
</organism>
<evidence type="ECO:0000313" key="2">
    <source>
        <dbReference type="Proteomes" id="UP000201461"/>
    </source>
</evidence>
<sequence>MSDKTFDVFMSEIEDKKPVDNKNVSCVTR</sequence>
<keyword evidence="2" id="KW-1185">Reference proteome</keyword>
<reference evidence="1 2" key="1">
    <citation type="journal article" date="2014" name="Genome Biol. Evol.">
        <title>Composite Conserved Promoter-Terminator Motifs (PeSLs) that Mediate Modular Shuffling in the Diverse T4-Like Myoviruses.</title>
        <authorList>
            <person name="Comeau A.M."/>
            <person name="Arbiol C."/>
            <person name="Krisch H.M."/>
        </authorList>
    </citation>
    <scope>NUCLEOTIDE SEQUENCE [LARGE SCALE GENOMIC DNA]</scope>
</reference>
<dbReference type="KEGG" id="vg:26066894"/>
<name>A0A068JBR6_9CAUD</name>
<dbReference type="Proteomes" id="UP000201461">
    <property type="component" value="Segment"/>
</dbReference>
<dbReference type="EMBL" id="HQ317393">
    <property type="protein sequence ID" value="AIE13781.1"/>
    <property type="molecule type" value="Genomic_DNA"/>
</dbReference>